<dbReference type="OMA" id="QKYMPDM"/>
<keyword evidence="5" id="KW-0238">DNA-binding</keyword>
<dbReference type="Pfam" id="PF08646">
    <property type="entry name" value="Rep_fac-A_C"/>
    <property type="match status" value="1"/>
</dbReference>
<name>A0A0D2ZU11_BRAOL</name>
<dbReference type="Proteomes" id="UP000032141">
    <property type="component" value="Unassembled WGS sequence"/>
</dbReference>
<evidence type="ECO:0000313" key="9">
    <source>
        <dbReference type="EnsemblPlants" id="Bo01172s010.1"/>
    </source>
</evidence>
<dbReference type="InterPro" id="IPR012340">
    <property type="entry name" value="NA-bd_OB-fold"/>
</dbReference>
<keyword evidence="7" id="KW-0812">Transmembrane</keyword>
<feature type="transmembrane region" description="Helical" evidence="7">
    <location>
        <begin position="7"/>
        <end position="27"/>
    </location>
</feature>
<evidence type="ECO:0000256" key="3">
    <source>
        <dbReference type="ARBA" id="ARBA00022771"/>
    </source>
</evidence>
<feature type="compositionally biased region" description="Basic and acidic residues" evidence="6">
    <location>
        <begin position="624"/>
        <end position="638"/>
    </location>
</feature>
<dbReference type="SMR" id="A0A0D2ZU11"/>
<evidence type="ECO:0000256" key="4">
    <source>
        <dbReference type="ARBA" id="ARBA00022833"/>
    </source>
</evidence>
<dbReference type="GO" id="GO:0006289">
    <property type="term" value="P:nucleotide-excision repair"/>
    <property type="evidence" value="ECO:0007669"/>
    <property type="project" value="TreeGrafter"/>
</dbReference>
<feature type="transmembrane region" description="Helical" evidence="7">
    <location>
        <begin position="97"/>
        <end position="117"/>
    </location>
</feature>
<keyword evidence="2" id="KW-0479">Metal-binding</keyword>
<dbReference type="HOGENOM" id="CLU_019382_7_0_1"/>
<evidence type="ECO:0000256" key="1">
    <source>
        <dbReference type="ARBA" id="ARBA00005690"/>
    </source>
</evidence>
<dbReference type="GO" id="GO:0043047">
    <property type="term" value="F:single-stranded telomeric DNA binding"/>
    <property type="evidence" value="ECO:0007669"/>
    <property type="project" value="TreeGrafter"/>
</dbReference>
<dbReference type="GO" id="GO:0003684">
    <property type="term" value="F:damaged DNA binding"/>
    <property type="evidence" value="ECO:0007669"/>
    <property type="project" value="TreeGrafter"/>
</dbReference>
<dbReference type="AlphaFoldDB" id="A0A0D2ZU11"/>
<dbReference type="PANTHER" id="PTHR23273">
    <property type="entry name" value="REPLICATION FACTOR A 1, RFA1"/>
    <property type="match status" value="1"/>
</dbReference>
<dbReference type="GO" id="GO:0051321">
    <property type="term" value="P:meiotic cell cycle"/>
    <property type="evidence" value="ECO:0007669"/>
    <property type="project" value="TreeGrafter"/>
</dbReference>
<evidence type="ECO:0000259" key="8">
    <source>
        <dbReference type="Pfam" id="PF08646"/>
    </source>
</evidence>
<organism evidence="9 10">
    <name type="scientific">Brassica oleracea var. oleracea</name>
    <dbReference type="NCBI Taxonomy" id="109376"/>
    <lineage>
        <taxon>Eukaryota</taxon>
        <taxon>Viridiplantae</taxon>
        <taxon>Streptophyta</taxon>
        <taxon>Embryophyta</taxon>
        <taxon>Tracheophyta</taxon>
        <taxon>Spermatophyta</taxon>
        <taxon>Magnoliopsida</taxon>
        <taxon>eudicotyledons</taxon>
        <taxon>Gunneridae</taxon>
        <taxon>Pentapetalae</taxon>
        <taxon>rosids</taxon>
        <taxon>malvids</taxon>
        <taxon>Brassicales</taxon>
        <taxon>Brassicaceae</taxon>
        <taxon>Brassiceae</taxon>
        <taxon>Brassica</taxon>
    </lineage>
</organism>
<evidence type="ECO:0000256" key="2">
    <source>
        <dbReference type="ARBA" id="ARBA00022723"/>
    </source>
</evidence>
<dbReference type="GO" id="GO:0008270">
    <property type="term" value="F:zinc ion binding"/>
    <property type="evidence" value="ECO:0007669"/>
    <property type="project" value="UniProtKB-KW"/>
</dbReference>
<feature type="domain" description="Replication factor A C-terminal" evidence="8">
    <location>
        <begin position="451"/>
        <end position="597"/>
    </location>
</feature>
<dbReference type="InterPro" id="IPR047192">
    <property type="entry name" value="Euk_RPA1_DBD_C"/>
</dbReference>
<dbReference type="Gene3D" id="2.40.50.140">
    <property type="entry name" value="Nucleic acid-binding proteins"/>
    <property type="match status" value="3"/>
</dbReference>
<reference evidence="9" key="1">
    <citation type="journal article" date="2014" name="Genome Biol.">
        <title>Transcriptome and methylome profiling reveals relics of genome dominance in the mesopolyploid Brassica oleracea.</title>
        <authorList>
            <person name="Parkin I.A."/>
            <person name="Koh C."/>
            <person name="Tang H."/>
            <person name="Robinson S.J."/>
            <person name="Kagale S."/>
            <person name="Clarke W.E."/>
            <person name="Town C.D."/>
            <person name="Nixon J."/>
            <person name="Krishnakumar V."/>
            <person name="Bidwell S.L."/>
            <person name="Denoeud F."/>
            <person name="Belcram H."/>
            <person name="Links M.G."/>
            <person name="Just J."/>
            <person name="Clarke C."/>
            <person name="Bender T."/>
            <person name="Huebert T."/>
            <person name="Mason A.S."/>
            <person name="Pires J.C."/>
            <person name="Barker G."/>
            <person name="Moore J."/>
            <person name="Walley P.G."/>
            <person name="Manoli S."/>
            <person name="Batley J."/>
            <person name="Edwards D."/>
            <person name="Nelson M.N."/>
            <person name="Wang X."/>
            <person name="Paterson A.H."/>
            <person name="King G."/>
            <person name="Bancroft I."/>
            <person name="Chalhoub B."/>
            <person name="Sharpe A.G."/>
        </authorList>
    </citation>
    <scope>NUCLEOTIDE SEQUENCE [LARGE SCALE GENOMIC DNA]</scope>
    <source>
        <strain evidence="9">cv. TO1000</strain>
    </source>
</reference>
<dbReference type="InterPro" id="IPR013955">
    <property type="entry name" value="Rep_factor-A_C"/>
</dbReference>
<accession>A0A0D2ZU11</accession>
<keyword evidence="10" id="KW-1185">Reference proteome</keyword>
<keyword evidence="7" id="KW-1133">Transmembrane helix</keyword>
<evidence type="ECO:0000256" key="5">
    <source>
        <dbReference type="ARBA" id="ARBA00023125"/>
    </source>
</evidence>
<keyword evidence="7" id="KW-0472">Membrane</keyword>
<dbReference type="PANTHER" id="PTHR23273:SF32">
    <property type="entry name" value="REPLICATION PROTEIN A 70 KDA DNA-BINDING SUBUNIT B-RELATED"/>
    <property type="match status" value="1"/>
</dbReference>
<keyword evidence="3" id="KW-0863">Zinc-finger</keyword>
<evidence type="ECO:0000256" key="6">
    <source>
        <dbReference type="SAM" id="MobiDB-lite"/>
    </source>
</evidence>
<dbReference type="SUPFAM" id="SSF50249">
    <property type="entry name" value="Nucleic acid-binding proteins"/>
    <property type="match status" value="2"/>
</dbReference>
<evidence type="ECO:0000313" key="10">
    <source>
        <dbReference type="Proteomes" id="UP000032141"/>
    </source>
</evidence>
<dbReference type="GO" id="GO:0005662">
    <property type="term" value="C:DNA replication factor A complex"/>
    <property type="evidence" value="ECO:0007669"/>
    <property type="project" value="TreeGrafter"/>
</dbReference>
<reference evidence="9" key="2">
    <citation type="submission" date="2015-06" db="UniProtKB">
        <authorList>
            <consortium name="EnsemblPlants"/>
        </authorList>
    </citation>
    <scope>IDENTIFICATION</scope>
</reference>
<dbReference type="CDD" id="cd04476">
    <property type="entry name" value="RPA1_DBD_C"/>
    <property type="match status" value="1"/>
</dbReference>
<dbReference type="Gramene" id="Bo01172s010.1">
    <property type="protein sequence ID" value="Bo01172s010.1"/>
    <property type="gene ID" value="Bo01172s010"/>
</dbReference>
<dbReference type="CDD" id="cd04480">
    <property type="entry name" value="RPA1_DBD_A_like"/>
    <property type="match status" value="1"/>
</dbReference>
<dbReference type="GO" id="GO:0007004">
    <property type="term" value="P:telomere maintenance via telomerase"/>
    <property type="evidence" value="ECO:0007669"/>
    <property type="project" value="TreeGrafter"/>
</dbReference>
<feature type="compositionally biased region" description="Polar residues" evidence="6">
    <location>
        <begin position="597"/>
        <end position="619"/>
    </location>
</feature>
<dbReference type="EnsemblPlants" id="Bo01172s010.1">
    <property type="protein sequence ID" value="Bo01172s010.1"/>
    <property type="gene ID" value="Bo01172s010"/>
</dbReference>
<comment type="similarity">
    <text evidence="1">Belongs to the replication factor A protein 1 family.</text>
</comment>
<dbReference type="eggNOG" id="KOG0987">
    <property type="taxonomic scope" value="Eukaryota"/>
</dbReference>
<protein>
    <recommendedName>
        <fullName evidence="8">Replication factor A C-terminal domain-containing protein</fullName>
    </recommendedName>
</protein>
<keyword evidence="4" id="KW-0862">Zinc</keyword>
<proteinExistence type="inferred from homology"/>
<evidence type="ECO:0000256" key="7">
    <source>
        <dbReference type="SAM" id="Phobius"/>
    </source>
</evidence>
<dbReference type="GO" id="GO:0000724">
    <property type="term" value="P:double-strand break repair via homologous recombination"/>
    <property type="evidence" value="ECO:0007669"/>
    <property type="project" value="TreeGrafter"/>
</dbReference>
<feature type="region of interest" description="Disordered" evidence="6">
    <location>
        <begin position="594"/>
        <end position="645"/>
    </location>
</feature>
<sequence>MGFVGLCYGQFLSSVLFRWVCFVSVWANGLRWVVLRPVLKLFEYNLDLRRRVMDSLKASSGFSSSLRHFSSSSPLCSDHPIPHDRFLSINFAINSSLWFLFIFPLSSFFIYCFLPRLEIKTLETRSMAMKPHGKSIMSSDSDKKIVFFKDLSLGPNEAQLRFRLIHFWEAWNPLKKTLIGMEMLLIDEQGTVIQGFISLGRIQKYMPDMKRGSVYKLNNFYGSRNKSVFRVADHTVTVSFAWNSELKVLLNCPTHFDADSFRFHSYEEFQANCDLKGDLYDVVGHMKLVNGHSIVEAPVLDEVEIAKARRVLIHVQSHEYVYIIFWKLLLLTPITYVVSFFSGPVMKLYLWDQAARDFCKKFNSYEGTPTVLLVTTVNTKTLGGTLALTSMSSSRVFMDYDVQPTIDYFSWLGSNPAIAEQVNAEVVTKRETMTIGEIFSYIHQESSKDAFFECTATIDDVVHGSSWYYISCSGCHSKVIKGPTSLICTSKKCGKVNASGVPQYLSKISVYDNSEQAVFVLLGDAGRDLTGKPASELVRSYFEANGNEGVDLEAPVPEALISTIGQKHKFCVKVTEHNFSGKTRSLTVTKILPLDSEPTTMSPEDNHTTATSGETSENCVDSADGSKRTCDSSELERVKRPKCGN</sequence>